<dbReference type="EMBL" id="JADILV010000031">
    <property type="protein sequence ID" value="MBO8483367.1"/>
    <property type="molecule type" value="Genomic_DNA"/>
</dbReference>
<evidence type="ECO:0000259" key="1">
    <source>
        <dbReference type="Pfam" id="PF19580"/>
    </source>
</evidence>
<name>A0A940IHE1_9BACT</name>
<organism evidence="2 3">
    <name type="scientific">Candidatus Cryptobacteroides avicola</name>
    <dbReference type="NCBI Taxonomy" id="2840757"/>
    <lineage>
        <taxon>Bacteria</taxon>
        <taxon>Pseudomonadati</taxon>
        <taxon>Bacteroidota</taxon>
        <taxon>Bacteroidia</taxon>
        <taxon>Bacteroidales</taxon>
        <taxon>Candidatus Cryptobacteroides</taxon>
    </lineage>
</organism>
<comment type="caution">
    <text evidence="2">The sequence shown here is derived from an EMBL/GenBank/DDBJ whole genome shotgun (WGS) entry which is preliminary data.</text>
</comment>
<accession>A0A940IHE1</accession>
<dbReference type="InterPro" id="IPR036691">
    <property type="entry name" value="Endo/exonu/phosph_ase_sf"/>
</dbReference>
<dbReference type="PANTHER" id="PTHR42834">
    <property type="entry name" value="ENDONUCLEASE/EXONUCLEASE/PHOSPHATASE FAMILY PROTEIN (AFU_ORTHOLOGUE AFUA_3G09210)"/>
    <property type="match status" value="1"/>
</dbReference>
<feature type="domain" description="Endonuclease/exonuclease/phosphatase" evidence="1">
    <location>
        <begin position="15"/>
        <end position="309"/>
    </location>
</feature>
<dbReference type="InterPro" id="IPR005135">
    <property type="entry name" value="Endo/exonuclease/phosphatase"/>
</dbReference>
<dbReference type="PANTHER" id="PTHR42834:SF1">
    <property type="entry name" value="ENDONUCLEASE_EXONUCLEASE_PHOSPHATASE FAMILY PROTEIN (AFU_ORTHOLOGUE AFUA_3G09210)"/>
    <property type="match status" value="1"/>
</dbReference>
<keyword evidence="2" id="KW-0378">Hydrolase</keyword>
<sequence>MYTILSCPVNDSTFSVMFWNLENFFDWKDSGYSDSDREFSSSGERRWTKGRFYSKCNAVAKTLLWTGSTYGSMPDIVGFAEVENGFVVGSIANSTALRKYGYGTVHYESGDPRGIDVALIYRKDRFRCTGSAPHGIYDEEGRKVVTRDILEVSLRSEYDPFFELTVLVNHHPSKYGGEKESFPRRVAAMRCLAHLADSLIESGHENVVAVGDFNDTPDSPASGILDGMLCDKSYGLFKAGKGTIRYKGRWELIDQILVSEKLDGISSMHICYVPFLLVNDSSSPGKKPFRTYSGPRYNGGVSDHLPVIAIFRGM</sequence>
<dbReference type="Proteomes" id="UP000725002">
    <property type="component" value="Unassembled WGS sequence"/>
</dbReference>
<protein>
    <submittedName>
        <fullName evidence="2">Endonuclease</fullName>
    </submittedName>
</protein>
<dbReference type="SUPFAM" id="SSF56219">
    <property type="entry name" value="DNase I-like"/>
    <property type="match status" value="1"/>
</dbReference>
<keyword evidence="2" id="KW-0255">Endonuclease</keyword>
<reference evidence="2" key="1">
    <citation type="submission" date="2020-10" db="EMBL/GenBank/DDBJ databases">
        <authorList>
            <person name="Gilroy R."/>
        </authorList>
    </citation>
    <scope>NUCLEOTIDE SEQUENCE</scope>
    <source>
        <strain evidence="2">G3-8215</strain>
    </source>
</reference>
<dbReference type="GO" id="GO:0004519">
    <property type="term" value="F:endonuclease activity"/>
    <property type="evidence" value="ECO:0007669"/>
    <property type="project" value="UniProtKB-KW"/>
</dbReference>
<evidence type="ECO:0000313" key="3">
    <source>
        <dbReference type="Proteomes" id="UP000725002"/>
    </source>
</evidence>
<dbReference type="Pfam" id="PF19580">
    <property type="entry name" value="Exo_endo_phos_3"/>
    <property type="match status" value="1"/>
</dbReference>
<gene>
    <name evidence="2" type="ORF">IAB75_04560</name>
</gene>
<dbReference type="Gene3D" id="3.60.10.10">
    <property type="entry name" value="Endonuclease/exonuclease/phosphatase"/>
    <property type="match status" value="1"/>
</dbReference>
<keyword evidence="2" id="KW-0540">Nuclease</keyword>
<evidence type="ECO:0000313" key="2">
    <source>
        <dbReference type="EMBL" id="MBO8483367.1"/>
    </source>
</evidence>
<dbReference type="AlphaFoldDB" id="A0A940IHE1"/>
<reference evidence="2" key="2">
    <citation type="journal article" date="2021" name="PeerJ">
        <title>Extensive microbial diversity within the chicken gut microbiome revealed by metagenomics and culture.</title>
        <authorList>
            <person name="Gilroy R."/>
            <person name="Ravi A."/>
            <person name="Getino M."/>
            <person name="Pursley I."/>
            <person name="Horton D.L."/>
            <person name="Alikhan N.F."/>
            <person name="Baker D."/>
            <person name="Gharbi K."/>
            <person name="Hall N."/>
            <person name="Watson M."/>
            <person name="Adriaenssens E.M."/>
            <person name="Foster-Nyarko E."/>
            <person name="Jarju S."/>
            <person name="Secka A."/>
            <person name="Antonio M."/>
            <person name="Oren A."/>
            <person name="Chaudhuri R.R."/>
            <person name="La Ragione R."/>
            <person name="Hildebrand F."/>
            <person name="Pallen M.J."/>
        </authorList>
    </citation>
    <scope>NUCLEOTIDE SEQUENCE</scope>
    <source>
        <strain evidence="2">G3-8215</strain>
    </source>
</reference>
<proteinExistence type="predicted"/>